<dbReference type="PROSITE" id="PS01008">
    <property type="entry name" value="DNAA"/>
    <property type="match status" value="1"/>
</dbReference>
<dbReference type="NCBIfam" id="TIGR00362">
    <property type="entry name" value="DnaA"/>
    <property type="match status" value="1"/>
</dbReference>
<dbReference type="HAMAP" id="MF_00377">
    <property type="entry name" value="DnaA_bact"/>
    <property type="match status" value="1"/>
</dbReference>
<dbReference type="InterPro" id="IPR013317">
    <property type="entry name" value="DnaA_dom"/>
</dbReference>
<evidence type="ECO:0000259" key="12">
    <source>
        <dbReference type="SMART" id="SM00382"/>
    </source>
</evidence>
<dbReference type="CDD" id="cd00009">
    <property type="entry name" value="AAA"/>
    <property type="match status" value="1"/>
</dbReference>
<dbReference type="GO" id="GO:0008289">
    <property type="term" value="F:lipid binding"/>
    <property type="evidence" value="ECO:0007669"/>
    <property type="project" value="UniProtKB-KW"/>
</dbReference>
<evidence type="ECO:0000256" key="6">
    <source>
        <dbReference type="ARBA" id="ARBA00023121"/>
    </source>
</evidence>
<reference evidence="14 15" key="1">
    <citation type="submission" date="2020-03" db="EMBL/GenBank/DDBJ databases">
        <title>Genomic Encyclopedia of Type Strains, Phase IV (KMG-IV): sequencing the most valuable type-strain genomes for metagenomic binning, comparative biology and taxonomic classification.</title>
        <authorList>
            <person name="Goeker M."/>
        </authorList>
    </citation>
    <scope>NUCLEOTIDE SEQUENCE [LARGE SCALE GENOMIC DNA]</scope>
    <source>
        <strain evidence="14 15">DSM 19867</strain>
    </source>
</reference>
<comment type="subcellular location">
    <subcellularLocation>
        <location evidence="8">Cytoplasm</location>
    </subcellularLocation>
</comment>
<evidence type="ECO:0000256" key="3">
    <source>
        <dbReference type="ARBA" id="ARBA00022705"/>
    </source>
</evidence>
<evidence type="ECO:0000256" key="7">
    <source>
        <dbReference type="ARBA" id="ARBA00023125"/>
    </source>
</evidence>
<gene>
    <name evidence="8" type="primary">dnaA</name>
    <name evidence="14" type="ORF">FHS83_003703</name>
</gene>
<comment type="subunit">
    <text evidence="8">Oligomerizes as a right-handed, spiral filament on DNA at oriC.</text>
</comment>
<evidence type="ECO:0000259" key="13">
    <source>
        <dbReference type="SMART" id="SM00760"/>
    </source>
</evidence>
<dbReference type="Pfam" id="PF11638">
    <property type="entry name" value="DnaA_N"/>
    <property type="match status" value="1"/>
</dbReference>
<dbReference type="PANTHER" id="PTHR30050">
    <property type="entry name" value="CHROMOSOMAL REPLICATION INITIATOR PROTEIN DNAA"/>
    <property type="match status" value="1"/>
</dbReference>
<keyword evidence="6 8" id="KW-0446">Lipid-binding</keyword>
<protein>
    <recommendedName>
        <fullName evidence="8 9">Chromosomal replication initiator protein DnaA</fullName>
    </recommendedName>
</protein>
<dbReference type="RefSeq" id="WP_167084897.1">
    <property type="nucleotide sequence ID" value="NZ_BAAADC010000001.1"/>
</dbReference>
<feature type="domain" description="AAA+ ATPase" evidence="12">
    <location>
        <begin position="155"/>
        <end position="287"/>
    </location>
</feature>
<dbReference type="AlphaFoldDB" id="A0A846N4I6"/>
<dbReference type="SUPFAM" id="SSF52540">
    <property type="entry name" value="P-loop containing nucleoside triphosphate hydrolases"/>
    <property type="match status" value="1"/>
</dbReference>
<sequence>MRERLRKELGDPIFEAWIAPLTLESWDKDELKIGAAKPFVRNWVINHYVARIERAFRAEQAEPAALNVVVTQAQPQVAAAVSKAPVEIVPAAPLSPPPSNVAYMPHVSPDAAAGAMQGLWSRMLHPQQTFDSFIAGQANEFGLGAAKAFSEGAGDMPLLFIHGGFGYGKTHLLNAAALEFRKRGKKVLFLRAEDFMRHFLGALYRKDTLAFKDELRTADVLIIDDLQHICRSTATASEFLYTVNALADLRRRVVIAADRAPSALEGLGADVKSRISGGLVVQLGKPDRDTRLAILKARAADFARLRPEVRIPEEVLDRIADLEDASPRDTIAIFTKLATYADLTKKPVTAEMAEEAVGMRASGSLSPKTSIEDIQKKTAEFYKLDVRDFHSPQRARRVARPRQVAMYLARKLTTRSLPEIGRRFGGRDHTTVLHACRRVEALCNEDALFKQEVDFLSQMLSKLN</sequence>
<evidence type="ECO:0000256" key="2">
    <source>
        <dbReference type="ARBA" id="ARBA00022490"/>
    </source>
</evidence>
<comment type="similarity">
    <text evidence="1 8 11">Belongs to the DnaA family.</text>
</comment>
<feature type="region of interest" description="Domain IV, binds dsDNA" evidence="8">
    <location>
        <begin position="342"/>
        <end position="464"/>
    </location>
</feature>
<dbReference type="Proteomes" id="UP000570514">
    <property type="component" value="Unassembled WGS sequence"/>
</dbReference>
<dbReference type="SUPFAM" id="SSF48295">
    <property type="entry name" value="TrpR-like"/>
    <property type="match status" value="1"/>
</dbReference>
<dbReference type="GO" id="GO:0005737">
    <property type="term" value="C:cytoplasm"/>
    <property type="evidence" value="ECO:0007669"/>
    <property type="project" value="UniProtKB-SubCell"/>
</dbReference>
<evidence type="ECO:0000256" key="9">
    <source>
        <dbReference type="NCBIfam" id="TIGR00362"/>
    </source>
</evidence>
<feature type="domain" description="Chromosomal replication initiator DnaA C-terminal" evidence="13">
    <location>
        <begin position="370"/>
        <end position="439"/>
    </location>
</feature>
<dbReference type="PRINTS" id="PR00051">
    <property type="entry name" value="DNAA"/>
</dbReference>
<comment type="caution">
    <text evidence="8">Lacks conserved residue(s) required for the propagation of feature annotation.</text>
</comment>
<comment type="caution">
    <text evidence="14">The sequence shown here is derived from an EMBL/GenBank/DDBJ whole genome shotgun (WGS) entry which is preliminary data.</text>
</comment>
<evidence type="ECO:0000256" key="11">
    <source>
        <dbReference type="RuleBase" id="RU004227"/>
    </source>
</evidence>
<dbReference type="InterPro" id="IPR003593">
    <property type="entry name" value="AAA+_ATPase"/>
</dbReference>
<keyword evidence="15" id="KW-1185">Reference proteome</keyword>
<dbReference type="InterPro" id="IPR013159">
    <property type="entry name" value="DnaA_C"/>
</dbReference>
<dbReference type="CDD" id="cd06571">
    <property type="entry name" value="Bac_DnaA_C"/>
    <property type="match status" value="1"/>
</dbReference>
<dbReference type="Pfam" id="PF00308">
    <property type="entry name" value="Bac_DnaA"/>
    <property type="match status" value="1"/>
</dbReference>
<keyword evidence="4 8" id="KW-0547">Nucleotide-binding</keyword>
<dbReference type="Gene3D" id="1.10.8.60">
    <property type="match status" value="1"/>
</dbReference>
<dbReference type="InterPro" id="IPR038454">
    <property type="entry name" value="DnaA_N_sf"/>
</dbReference>
<dbReference type="Gene3D" id="3.40.50.300">
    <property type="entry name" value="P-loop containing nucleotide triphosphate hydrolases"/>
    <property type="match status" value="1"/>
</dbReference>
<dbReference type="InterPro" id="IPR024633">
    <property type="entry name" value="DnaA_N_dom"/>
</dbReference>
<name>A0A846N4I6_9PROT</name>
<dbReference type="InterPro" id="IPR001957">
    <property type="entry name" value="Chromosome_initiator_DnaA"/>
</dbReference>
<dbReference type="SMART" id="SM00382">
    <property type="entry name" value="AAA"/>
    <property type="match status" value="1"/>
</dbReference>
<feature type="binding site" evidence="8">
    <location>
        <position position="168"/>
    </location>
    <ligand>
        <name>ATP</name>
        <dbReference type="ChEBI" id="CHEBI:30616"/>
    </ligand>
</feature>
<dbReference type="GO" id="GO:0005886">
    <property type="term" value="C:plasma membrane"/>
    <property type="evidence" value="ECO:0007669"/>
    <property type="project" value="TreeGrafter"/>
</dbReference>
<keyword evidence="2 8" id="KW-0963">Cytoplasm</keyword>
<comment type="function">
    <text evidence="8 10">Plays an essential role in the initiation and regulation of chromosomal replication. ATP-DnaA binds to the origin of replication (oriC) to initiate formation of the DNA replication initiation complex once per cell cycle. Binds the DnaA box (a 9 base pair repeat at the origin) and separates the double-stranded (ds)DNA. Forms a right-handed helical filament on oriC DNA; dsDNA binds to the exterior of the filament while single-stranded (ss)DNA is stabiized in the filament's interior. The ATP-DnaA-oriC complex binds and stabilizes one strand of the AT-rich DNA unwinding element (DUE), permitting loading of DNA polymerase. After initiation quickly degrades to an ADP-DnaA complex that is not apt for DNA replication. Binds acidic phospholipids.</text>
</comment>
<evidence type="ECO:0000256" key="1">
    <source>
        <dbReference type="ARBA" id="ARBA00006583"/>
    </source>
</evidence>
<dbReference type="Gene3D" id="1.10.1750.10">
    <property type="match status" value="1"/>
</dbReference>
<dbReference type="InterPro" id="IPR027417">
    <property type="entry name" value="P-loop_NTPase"/>
</dbReference>
<evidence type="ECO:0000313" key="14">
    <source>
        <dbReference type="EMBL" id="NIK90385.1"/>
    </source>
</evidence>
<dbReference type="PANTHER" id="PTHR30050:SF2">
    <property type="entry name" value="CHROMOSOMAL REPLICATION INITIATOR PROTEIN DNAA"/>
    <property type="match status" value="1"/>
</dbReference>
<dbReference type="GO" id="GO:0006270">
    <property type="term" value="P:DNA replication initiation"/>
    <property type="evidence" value="ECO:0007669"/>
    <property type="project" value="UniProtKB-UniRule"/>
</dbReference>
<evidence type="ECO:0000256" key="4">
    <source>
        <dbReference type="ARBA" id="ARBA00022741"/>
    </source>
</evidence>
<dbReference type="EMBL" id="JAASRM010000001">
    <property type="protein sequence ID" value="NIK90385.1"/>
    <property type="molecule type" value="Genomic_DNA"/>
</dbReference>
<comment type="domain">
    <text evidence="8">Domain I is involved in oligomerization and binding regulators, domain II is flexibile and of varying length in different bacteria, domain III forms the AAA+ region, while domain IV binds dsDNA.</text>
</comment>
<dbReference type="SMART" id="SM00760">
    <property type="entry name" value="Bac_DnaA_C"/>
    <property type="match status" value="1"/>
</dbReference>
<feature type="binding site" evidence="8">
    <location>
        <position position="169"/>
    </location>
    <ligand>
        <name>ATP</name>
        <dbReference type="ChEBI" id="CHEBI:30616"/>
    </ligand>
</feature>
<dbReference type="InterPro" id="IPR010921">
    <property type="entry name" value="Trp_repressor/repl_initiator"/>
</dbReference>
<dbReference type="GO" id="GO:0006275">
    <property type="term" value="P:regulation of DNA replication"/>
    <property type="evidence" value="ECO:0007669"/>
    <property type="project" value="UniProtKB-UniRule"/>
</dbReference>
<dbReference type="InterPro" id="IPR020591">
    <property type="entry name" value="Chromosome_initiator_DnaA-like"/>
</dbReference>
<dbReference type="GO" id="GO:0005524">
    <property type="term" value="F:ATP binding"/>
    <property type="evidence" value="ECO:0007669"/>
    <property type="project" value="UniProtKB-UniRule"/>
</dbReference>
<feature type="binding site" evidence="8">
    <location>
        <position position="170"/>
    </location>
    <ligand>
        <name>ATP</name>
        <dbReference type="ChEBI" id="CHEBI:30616"/>
    </ligand>
</feature>
<feature type="region of interest" description="Domain I, interacts with DnaA modulators" evidence="8">
    <location>
        <begin position="1"/>
        <end position="80"/>
    </location>
</feature>
<dbReference type="InterPro" id="IPR018312">
    <property type="entry name" value="Chromosome_initiator_DnaA_CS"/>
</dbReference>
<evidence type="ECO:0000256" key="10">
    <source>
        <dbReference type="RuleBase" id="RU000577"/>
    </source>
</evidence>
<dbReference type="GO" id="GO:0003688">
    <property type="term" value="F:DNA replication origin binding"/>
    <property type="evidence" value="ECO:0007669"/>
    <property type="project" value="UniProtKB-UniRule"/>
</dbReference>
<proteinExistence type="inferred from homology"/>
<evidence type="ECO:0000256" key="5">
    <source>
        <dbReference type="ARBA" id="ARBA00022840"/>
    </source>
</evidence>
<dbReference type="Pfam" id="PF08299">
    <property type="entry name" value="Bac_DnaA_C"/>
    <property type="match status" value="1"/>
</dbReference>
<evidence type="ECO:0000256" key="8">
    <source>
        <dbReference type="HAMAP-Rule" id="MF_00377"/>
    </source>
</evidence>
<feature type="binding site" evidence="8">
    <location>
        <position position="166"/>
    </location>
    <ligand>
        <name>ATP</name>
        <dbReference type="ChEBI" id="CHEBI:30616"/>
    </ligand>
</feature>
<keyword evidence="7 8" id="KW-0238">DNA-binding</keyword>
<evidence type="ECO:0000313" key="15">
    <source>
        <dbReference type="Proteomes" id="UP000570514"/>
    </source>
</evidence>
<organism evidence="14 15">
    <name type="scientific">Rhizomicrobium palustre</name>
    <dbReference type="NCBI Taxonomy" id="189966"/>
    <lineage>
        <taxon>Bacteria</taxon>
        <taxon>Pseudomonadati</taxon>
        <taxon>Pseudomonadota</taxon>
        <taxon>Alphaproteobacteria</taxon>
        <taxon>Micropepsales</taxon>
        <taxon>Micropepsaceae</taxon>
        <taxon>Rhizomicrobium</taxon>
    </lineage>
</organism>
<dbReference type="Gene3D" id="3.30.300.180">
    <property type="match status" value="1"/>
</dbReference>
<keyword evidence="5 8" id="KW-0067">ATP-binding</keyword>
<accession>A0A846N4I6</accession>
<keyword evidence="3 8" id="KW-0235">DNA replication</keyword>